<evidence type="ECO:0000313" key="2">
    <source>
        <dbReference type="EMBL" id="MFC7331385.1"/>
    </source>
</evidence>
<accession>A0ABW2KQ15</accession>
<organism evidence="2 3">
    <name type="scientific">Marinactinospora rubrisoli</name>
    <dbReference type="NCBI Taxonomy" id="2715399"/>
    <lineage>
        <taxon>Bacteria</taxon>
        <taxon>Bacillati</taxon>
        <taxon>Actinomycetota</taxon>
        <taxon>Actinomycetes</taxon>
        <taxon>Streptosporangiales</taxon>
        <taxon>Nocardiopsidaceae</taxon>
        <taxon>Marinactinospora</taxon>
    </lineage>
</organism>
<keyword evidence="3" id="KW-1185">Reference proteome</keyword>
<dbReference type="Proteomes" id="UP001596540">
    <property type="component" value="Unassembled WGS sequence"/>
</dbReference>
<dbReference type="RefSeq" id="WP_379874197.1">
    <property type="nucleotide sequence ID" value="NZ_JBHTBH010000020.1"/>
</dbReference>
<protein>
    <submittedName>
        <fullName evidence="2">Uncharacterized protein</fullName>
    </submittedName>
</protein>
<dbReference type="EMBL" id="JBHTBH010000020">
    <property type="protein sequence ID" value="MFC7331385.1"/>
    <property type="molecule type" value="Genomic_DNA"/>
</dbReference>
<proteinExistence type="predicted"/>
<feature type="region of interest" description="Disordered" evidence="1">
    <location>
        <begin position="1"/>
        <end position="25"/>
    </location>
</feature>
<name>A0ABW2KQ15_9ACTN</name>
<reference evidence="3" key="1">
    <citation type="journal article" date="2019" name="Int. J. Syst. Evol. Microbiol.">
        <title>The Global Catalogue of Microorganisms (GCM) 10K type strain sequencing project: providing services to taxonomists for standard genome sequencing and annotation.</title>
        <authorList>
            <consortium name="The Broad Institute Genomics Platform"/>
            <consortium name="The Broad Institute Genome Sequencing Center for Infectious Disease"/>
            <person name="Wu L."/>
            <person name="Ma J."/>
        </authorList>
    </citation>
    <scope>NUCLEOTIDE SEQUENCE [LARGE SCALE GENOMIC DNA]</scope>
    <source>
        <strain evidence="3">CGMCC 4.7382</strain>
    </source>
</reference>
<gene>
    <name evidence="2" type="ORF">ACFQRF_26945</name>
</gene>
<evidence type="ECO:0000313" key="3">
    <source>
        <dbReference type="Proteomes" id="UP001596540"/>
    </source>
</evidence>
<sequence>MTELPLDAPSIDPETGYPRRIDQESTADWVYEEGRLPSASAASSRSPDT</sequence>
<comment type="caution">
    <text evidence="2">The sequence shown here is derived from an EMBL/GenBank/DDBJ whole genome shotgun (WGS) entry which is preliminary data.</text>
</comment>
<evidence type="ECO:0000256" key="1">
    <source>
        <dbReference type="SAM" id="MobiDB-lite"/>
    </source>
</evidence>